<protein>
    <submittedName>
        <fullName evidence="2">Uncharacterized protein</fullName>
    </submittedName>
</protein>
<evidence type="ECO:0000256" key="1">
    <source>
        <dbReference type="SAM" id="Phobius"/>
    </source>
</evidence>
<sequence length="161" mass="18976">MKFIKRQILDEREEQLVNKAGMEAFSFLMTSNLIFYIGSIFIHSGKVYTQLFLFSSLIAFLYFLERCWRLGANYFNSFTFTIWGVMAMTALVTVVILVQNFQINHTVYQNNPLHAKFLVVIPITFLIYLPIMIVFNLILEVIGKWQKMRFEKYLADLEDES</sequence>
<gene>
    <name evidence="2" type="ORF">NCTC11062_01482</name>
</gene>
<keyword evidence="1" id="KW-0472">Membrane</keyword>
<dbReference type="EMBL" id="CABEID010000001">
    <property type="protein sequence ID" value="VTS42227.1"/>
    <property type="molecule type" value="Genomic_DNA"/>
</dbReference>
<accession>A0A4V6L7C1</accession>
<feature type="transmembrane region" description="Helical" evidence="1">
    <location>
        <begin position="47"/>
        <end position="64"/>
    </location>
</feature>
<dbReference type="InterPro" id="IPR046664">
    <property type="entry name" value="DUF6773"/>
</dbReference>
<dbReference type="RefSeq" id="WP_126407644.1">
    <property type="nucleotide sequence ID" value="NZ_CABEID010000001.1"/>
</dbReference>
<feature type="transmembrane region" description="Helical" evidence="1">
    <location>
        <begin position="20"/>
        <end position="41"/>
    </location>
</feature>
<evidence type="ECO:0000313" key="2">
    <source>
        <dbReference type="EMBL" id="VTS42227.1"/>
    </source>
</evidence>
<evidence type="ECO:0000313" key="3">
    <source>
        <dbReference type="Proteomes" id="UP000403538"/>
    </source>
</evidence>
<feature type="transmembrane region" description="Helical" evidence="1">
    <location>
        <begin position="76"/>
        <end position="97"/>
    </location>
</feature>
<organism evidence="2 3">
    <name type="scientific">Streptococcus anginosus</name>
    <dbReference type="NCBI Taxonomy" id="1328"/>
    <lineage>
        <taxon>Bacteria</taxon>
        <taxon>Bacillati</taxon>
        <taxon>Bacillota</taxon>
        <taxon>Bacilli</taxon>
        <taxon>Lactobacillales</taxon>
        <taxon>Streptococcaceae</taxon>
        <taxon>Streptococcus</taxon>
        <taxon>Streptococcus anginosus group</taxon>
    </lineage>
</organism>
<proteinExistence type="predicted"/>
<dbReference type="Pfam" id="PF20563">
    <property type="entry name" value="DUF6773"/>
    <property type="match status" value="1"/>
</dbReference>
<keyword evidence="1" id="KW-1133">Transmembrane helix</keyword>
<keyword evidence="1" id="KW-0812">Transmembrane</keyword>
<reference evidence="2 3" key="1">
    <citation type="submission" date="2019-05" db="EMBL/GenBank/DDBJ databases">
        <authorList>
            <consortium name="Pathogen Informatics"/>
        </authorList>
    </citation>
    <scope>NUCLEOTIDE SEQUENCE [LARGE SCALE GENOMIC DNA]</scope>
    <source>
        <strain evidence="2 3">NCTC11062</strain>
    </source>
</reference>
<dbReference type="Proteomes" id="UP000403538">
    <property type="component" value="Unassembled WGS sequence"/>
</dbReference>
<name>A0A4V6L7C1_STRAP</name>
<dbReference type="AlphaFoldDB" id="A0A4V6L7C1"/>
<feature type="transmembrane region" description="Helical" evidence="1">
    <location>
        <begin position="117"/>
        <end position="139"/>
    </location>
</feature>